<sequence length="280" mass="32177">MLSIEQLKTIYPDLEVNQLPHNAADTIDLMLDNQWLSIPRANLSESEQALLSRLGQPAENEQRSWYSFLWGLSTKLPTKSECDSRVIQFQVKFTDNAVSKADWLAALQAYFNQVYDAFWTDGMTGVLIEVKQNDAVETNFAGILQSVDAMFYTTTTFYVGHFWPVNQMLPGLFKMEQQLFSQSQKAAVNTFSPSLFQYLIQHDQGVASLIRALRVSLPADSETNQMVNLFFKNHGKLSQTAKQLFIHRNTLIYRIDKFYRLTGFDLRNNYDLTLCHLLMS</sequence>
<feature type="domain" description="PucR C-terminal helix-turn-helix" evidence="1">
    <location>
        <begin position="228"/>
        <end position="277"/>
    </location>
</feature>
<dbReference type="InterPro" id="IPR025736">
    <property type="entry name" value="PucR_C-HTH_dom"/>
</dbReference>
<dbReference type="InterPro" id="IPR009057">
    <property type="entry name" value="Homeodomain-like_sf"/>
</dbReference>
<dbReference type="RefSeq" id="WP_057907586.1">
    <property type="nucleotide sequence ID" value="NZ_AYZB01000003.1"/>
</dbReference>
<comment type="caution">
    <text evidence="2">The sequence shown here is derived from an EMBL/GenBank/DDBJ whole genome shotgun (WGS) entry which is preliminary data.</text>
</comment>
<dbReference type="AlphaFoldDB" id="A0AA89I2B4"/>
<dbReference type="EMBL" id="AYZB01000003">
    <property type="protein sequence ID" value="KRM24199.1"/>
    <property type="molecule type" value="Genomic_DNA"/>
</dbReference>
<dbReference type="PANTHER" id="PTHR33744:SF15">
    <property type="entry name" value="CARBOHYDRATE DIACID REGULATOR"/>
    <property type="match status" value="1"/>
</dbReference>
<protein>
    <submittedName>
        <fullName evidence="2">Regulator</fullName>
    </submittedName>
</protein>
<evidence type="ECO:0000313" key="2">
    <source>
        <dbReference type="EMBL" id="KRM24199.1"/>
    </source>
</evidence>
<dbReference type="PANTHER" id="PTHR33744">
    <property type="entry name" value="CARBOHYDRATE DIACID REGULATOR"/>
    <property type="match status" value="1"/>
</dbReference>
<organism evidence="2 3">
    <name type="scientific">Latilactobacillus graminis DSM 20719</name>
    <dbReference type="NCBI Taxonomy" id="1423752"/>
    <lineage>
        <taxon>Bacteria</taxon>
        <taxon>Bacillati</taxon>
        <taxon>Bacillota</taxon>
        <taxon>Bacilli</taxon>
        <taxon>Lactobacillales</taxon>
        <taxon>Lactobacillaceae</taxon>
        <taxon>Latilactobacillus</taxon>
    </lineage>
</organism>
<accession>A0AA89I2B4</accession>
<dbReference type="Gene3D" id="1.10.10.2840">
    <property type="entry name" value="PucR C-terminal helix-turn-helix domain"/>
    <property type="match status" value="1"/>
</dbReference>
<reference evidence="2 3" key="1">
    <citation type="journal article" date="2015" name="Genome Announc.">
        <title>Expanding the biotechnology potential of lactobacilli through comparative genomics of 213 strains and associated genera.</title>
        <authorList>
            <person name="Sun Z."/>
            <person name="Harris H.M."/>
            <person name="McCann A."/>
            <person name="Guo C."/>
            <person name="Argimon S."/>
            <person name="Zhang W."/>
            <person name="Yang X."/>
            <person name="Jeffery I.B."/>
            <person name="Cooney J.C."/>
            <person name="Kagawa T.F."/>
            <person name="Liu W."/>
            <person name="Song Y."/>
            <person name="Salvetti E."/>
            <person name="Wrobel A."/>
            <person name="Rasinkangas P."/>
            <person name="Parkhill J."/>
            <person name="Rea M.C."/>
            <person name="O'Sullivan O."/>
            <person name="Ritari J."/>
            <person name="Douillard F.P."/>
            <person name="Paul Ross R."/>
            <person name="Yang R."/>
            <person name="Briner A.E."/>
            <person name="Felis G.E."/>
            <person name="de Vos W.M."/>
            <person name="Barrangou R."/>
            <person name="Klaenhammer T.R."/>
            <person name="Caufield P.W."/>
            <person name="Cui Y."/>
            <person name="Zhang H."/>
            <person name="O'Toole P.W."/>
        </authorList>
    </citation>
    <scope>NUCLEOTIDE SEQUENCE [LARGE SCALE GENOMIC DNA]</scope>
    <source>
        <strain evidence="2 3">DSM 20719</strain>
    </source>
</reference>
<dbReference type="SUPFAM" id="SSF46689">
    <property type="entry name" value="Homeodomain-like"/>
    <property type="match status" value="1"/>
</dbReference>
<evidence type="ECO:0000259" key="1">
    <source>
        <dbReference type="Pfam" id="PF13556"/>
    </source>
</evidence>
<dbReference type="Proteomes" id="UP000050823">
    <property type="component" value="Unassembled WGS sequence"/>
</dbReference>
<dbReference type="Pfam" id="PF13556">
    <property type="entry name" value="HTH_30"/>
    <property type="match status" value="1"/>
</dbReference>
<dbReference type="InterPro" id="IPR051448">
    <property type="entry name" value="CdaR-like_regulators"/>
</dbReference>
<gene>
    <name evidence="2" type="ORF">FC90_GL000676</name>
</gene>
<proteinExistence type="predicted"/>
<name>A0AA89I2B4_9LACO</name>
<evidence type="ECO:0000313" key="3">
    <source>
        <dbReference type="Proteomes" id="UP000050823"/>
    </source>
</evidence>
<dbReference type="InterPro" id="IPR042070">
    <property type="entry name" value="PucR_C-HTH_sf"/>
</dbReference>